<accession>A0A1I6IEH2</accession>
<evidence type="ECO:0000313" key="2">
    <source>
        <dbReference type="Proteomes" id="UP000199462"/>
    </source>
</evidence>
<dbReference type="RefSeq" id="WP_091902534.1">
    <property type="nucleotide sequence ID" value="NZ_FOYX01000001.1"/>
</dbReference>
<dbReference type="AlphaFoldDB" id="A0A1I6IEH2"/>
<keyword evidence="2" id="KW-1185">Reference proteome</keyword>
<dbReference type="Proteomes" id="UP000199462">
    <property type="component" value="Unassembled WGS sequence"/>
</dbReference>
<organism evidence="1 2">
    <name type="scientific">Maribacter stanieri</name>
    <dbReference type="NCBI Taxonomy" id="440514"/>
    <lineage>
        <taxon>Bacteria</taxon>
        <taxon>Pseudomonadati</taxon>
        <taxon>Bacteroidota</taxon>
        <taxon>Flavobacteriia</taxon>
        <taxon>Flavobacteriales</taxon>
        <taxon>Flavobacteriaceae</taxon>
        <taxon>Maribacter</taxon>
    </lineage>
</organism>
<protein>
    <submittedName>
        <fullName evidence="1">Uncharacterized protein</fullName>
    </submittedName>
</protein>
<evidence type="ECO:0000313" key="1">
    <source>
        <dbReference type="EMBL" id="SFR65122.1"/>
    </source>
</evidence>
<gene>
    <name evidence="1" type="ORF">SAMN04488010_1573</name>
</gene>
<name>A0A1I6IEH2_9FLAO</name>
<sequence>METITRIKLEGIIERKLNEGENGLADAMELSLIEYDNPEIMEPLLKVIYQTSDNVDEVLIGWANVLNDFDKVC</sequence>
<proteinExistence type="predicted"/>
<dbReference type="EMBL" id="FOYX01000001">
    <property type="protein sequence ID" value="SFR65122.1"/>
    <property type="molecule type" value="Genomic_DNA"/>
</dbReference>
<reference evidence="2" key="1">
    <citation type="submission" date="2016-10" db="EMBL/GenBank/DDBJ databases">
        <authorList>
            <person name="Varghese N."/>
            <person name="Submissions S."/>
        </authorList>
    </citation>
    <scope>NUCLEOTIDE SEQUENCE [LARGE SCALE GENOMIC DNA]</scope>
    <source>
        <strain evidence="2">DSM 19891</strain>
    </source>
</reference>